<dbReference type="CDD" id="cd11054">
    <property type="entry name" value="CYP24A1-like"/>
    <property type="match status" value="1"/>
</dbReference>
<dbReference type="InterPro" id="IPR002401">
    <property type="entry name" value="Cyt_P450_E_grp-I"/>
</dbReference>
<keyword evidence="5" id="KW-0560">Oxidoreductase</keyword>
<comment type="cofactor">
    <cofactor evidence="1 8">
        <name>heme</name>
        <dbReference type="ChEBI" id="CHEBI:30413"/>
    </cofactor>
</comment>
<evidence type="ECO:0000256" key="1">
    <source>
        <dbReference type="ARBA" id="ARBA00001971"/>
    </source>
</evidence>
<dbReference type="GO" id="GO:0020037">
    <property type="term" value="F:heme binding"/>
    <property type="evidence" value="ECO:0007669"/>
    <property type="project" value="InterPro"/>
</dbReference>
<evidence type="ECO:0000256" key="5">
    <source>
        <dbReference type="ARBA" id="ARBA00023002"/>
    </source>
</evidence>
<dbReference type="PANTHER" id="PTHR24279">
    <property type="entry name" value="CYTOCHROME P450"/>
    <property type="match status" value="1"/>
</dbReference>
<comment type="similarity">
    <text evidence="2">Belongs to the cytochrome P450 family.</text>
</comment>
<dbReference type="GO" id="GO:0004497">
    <property type="term" value="F:monooxygenase activity"/>
    <property type="evidence" value="ECO:0007669"/>
    <property type="project" value="UniProtKB-KW"/>
</dbReference>
<evidence type="ECO:0000256" key="2">
    <source>
        <dbReference type="ARBA" id="ARBA00010617"/>
    </source>
</evidence>
<keyword evidence="6 8" id="KW-0408">Iron</keyword>
<dbReference type="GO" id="GO:0005506">
    <property type="term" value="F:iron ion binding"/>
    <property type="evidence" value="ECO:0007669"/>
    <property type="project" value="InterPro"/>
</dbReference>
<feature type="binding site" description="axial binding residue" evidence="8">
    <location>
        <position position="566"/>
    </location>
    <ligand>
        <name>heme</name>
        <dbReference type="ChEBI" id="CHEBI:30413"/>
    </ligand>
    <ligandPart>
        <name>Fe</name>
        <dbReference type="ChEBI" id="CHEBI:18248"/>
    </ligandPart>
</feature>
<keyword evidence="4 8" id="KW-0479">Metal-binding</keyword>
<name>A0A7R9K7J3_TIMGE</name>
<dbReference type="SUPFAM" id="SSF48264">
    <property type="entry name" value="Cytochrome P450"/>
    <property type="match status" value="1"/>
</dbReference>
<dbReference type="InterPro" id="IPR036396">
    <property type="entry name" value="Cyt_P450_sf"/>
</dbReference>
<proteinExistence type="inferred from homology"/>
<evidence type="ECO:0000256" key="3">
    <source>
        <dbReference type="ARBA" id="ARBA00022617"/>
    </source>
</evidence>
<dbReference type="PANTHER" id="PTHR24279:SF120">
    <property type="entry name" value="CYTOCHROME P450"/>
    <property type="match status" value="1"/>
</dbReference>
<dbReference type="Pfam" id="PF00067">
    <property type="entry name" value="p450"/>
    <property type="match status" value="1"/>
</dbReference>
<dbReference type="FunFam" id="1.10.630.10:FF:000006">
    <property type="entry name" value="Cytochrome P450 302a1, mitochondrial"/>
    <property type="match status" value="1"/>
</dbReference>
<reference evidence="9" key="1">
    <citation type="submission" date="2020-11" db="EMBL/GenBank/DDBJ databases">
        <authorList>
            <person name="Tran Van P."/>
        </authorList>
    </citation>
    <scope>NUCLEOTIDE SEQUENCE</scope>
</reference>
<dbReference type="EMBL" id="OE844885">
    <property type="protein sequence ID" value="CAD7606414.1"/>
    <property type="molecule type" value="Genomic_DNA"/>
</dbReference>
<dbReference type="AlphaFoldDB" id="A0A7R9K7J3"/>
<keyword evidence="7" id="KW-0503">Monooxygenase</keyword>
<dbReference type="PRINTS" id="PR00385">
    <property type="entry name" value="P450"/>
</dbReference>
<dbReference type="InterPro" id="IPR001128">
    <property type="entry name" value="Cyt_P450"/>
</dbReference>
<organism evidence="9">
    <name type="scientific">Timema genevievae</name>
    <name type="common">Walking stick</name>
    <dbReference type="NCBI Taxonomy" id="629358"/>
    <lineage>
        <taxon>Eukaryota</taxon>
        <taxon>Metazoa</taxon>
        <taxon>Ecdysozoa</taxon>
        <taxon>Arthropoda</taxon>
        <taxon>Hexapoda</taxon>
        <taxon>Insecta</taxon>
        <taxon>Pterygota</taxon>
        <taxon>Neoptera</taxon>
        <taxon>Polyneoptera</taxon>
        <taxon>Phasmatodea</taxon>
        <taxon>Timematodea</taxon>
        <taxon>Timematoidea</taxon>
        <taxon>Timematidae</taxon>
        <taxon>Timema</taxon>
    </lineage>
</organism>
<evidence type="ECO:0000256" key="7">
    <source>
        <dbReference type="ARBA" id="ARBA00023033"/>
    </source>
</evidence>
<evidence type="ECO:0000313" key="9">
    <source>
        <dbReference type="EMBL" id="CAD7606414.1"/>
    </source>
</evidence>
<evidence type="ECO:0000256" key="8">
    <source>
        <dbReference type="PIRSR" id="PIRSR602401-1"/>
    </source>
</evidence>
<evidence type="ECO:0008006" key="10">
    <source>
        <dbReference type="Google" id="ProtNLM"/>
    </source>
</evidence>
<keyword evidence="3 8" id="KW-0349">Heme</keyword>
<evidence type="ECO:0000256" key="4">
    <source>
        <dbReference type="ARBA" id="ARBA00022723"/>
    </source>
</evidence>
<dbReference type="InterPro" id="IPR050479">
    <property type="entry name" value="CYP11_CYP27_families"/>
</dbReference>
<dbReference type="Gene3D" id="1.10.630.10">
    <property type="entry name" value="Cytochrome P450"/>
    <property type="match status" value="1"/>
</dbReference>
<dbReference type="PRINTS" id="PR00463">
    <property type="entry name" value="EP450I"/>
</dbReference>
<protein>
    <recommendedName>
        <fullName evidence="10">Cytochrome P450 301A1</fullName>
    </recommendedName>
</protein>
<dbReference type="GO" id="GO:0016705">
    <property type="term" value="F:oxidoreductase activity, acting on paired donors, with incorporation or reduction of molecular oxygen"/>
    <property type="evidence" value="ECO:0007669"/>
    <property type="project" value="InterPro"/>
</dbReference>
<accession>A0A7R9K7J3</accession>
<gene>
    <name evidence="9" type="ORF">TGEB3V08_LOCUS9842</name>
</gene>
<evidence type="ECO:0000256" key="6">
    <source>
        <dbReference type="ARBA" id="ARBA00023004"/>
    </source>
</evidence>
<sequence length="587" mass="66842">MTVLLETIQSWQMGQAYSVQHDRAARDRPKLADVSNMAVLPGMRPSKAGRWGKLTVSNMTVLPGTRPSKAGRWCKLTVSNMTVTSAMSGVAPRTAIRAVRSPSITWTRSRSQIVADLCPHHHEENLTSARPYRDIPGPRPLPFLGNTWRLLPVVGQYQVSDLARISQLFHDQYGDIVKLSGLIGRPDLLFVYDADEIERAYRSEGPTPFRPSMPCLVHYKSSVRRDFFGDLPGVVGVHGERWREFRTKVQRPILQPRTVRKYIQPIEEVTSHFINKMCEMKDLNQEMPSDFDNEIHKWSLECIGRVALDTRLGCLDKDLAEDSEPQRIIDAAKYALRNVAILELKAPFWRYIPTPLWTKYVKNMDFFVDNVESSHTFRVCMKYIGDALERLKVKEASDHDDLSLLERILVDNPDPKIACILALDLILVGIDTISMAVCSILYQLATRPLEQQKLYEELVRVLPSADTPLNYQLLDSMVYLKAFVKEVFRQYSTVIGNGRTLQQDAVICGYRVPKGVQLVFPTIVTGNMARYVSKPDVFQPERWFKQSDTKLHPFASLPYGHGARMCLGRRFADTEIQVLLAKVTSYI</sequence>